<dbReference type="InterPro" id="IPR025700">
    <property type="entry name" value="Lys/Orn_oxygenase"/>
</dbReference>
<gene>
    <name evidence="8" type="primary">iucD_2</name>
    <name evidence="8" type="ORF">NCTC10465_02391</name>
</gene>
<evidence type="ECO:0000256" key="5">
    <source>
        <dbReference type="ARBA" id="ARBA00022827"/>
    </source>
</evidence>
<dbReference type="PANTHER" id="PTHR42802">
    <property type="entry name" value="MONOOXYGENASE"/>
    <property type="match status" value="1"/>
</dbReference>
<dbReference type="AlphaFoldDB" id="A0A378QVN6"/>
<name>A0A378QVN6_FAUOS</name>
<reference evidence="8 9" key="1">
    <citation type="submission" date="2018-06" db="EMBL/GenBank/DDBJ databases">
        <authorList>
            <consortium name="Pathogen Informatics"/>
            <person name="Doyle S."/>
        </authorList>
    </citation>
    <scope>NUCLEOTIDE SEQUENCE [LARGE SCALE GENOMIC DNA]</scope>
    <source>
        <strain evidence="8 9">NCTC10465</strain>
    </source>
</reference>
<evidence type="ECO:0000313" key="8">
    <source>
        <dbReference type="EMBL" id="STZ04935.1"/>
    </source>
</evidence>
<keyword evidence="6" id="KW-0521">NADP</keyword>
<dbReference type="EMBL" id="UGPY01000004">
    <property type="protein sequence ID" value="STZ04935.1"/>
    <property type="molecule type" value="Genomic_DNA"/>
</dbReference>
<proteinExistence type="inferred from homology"/>
<comment type="pathway">
    <text evidence="2">Siderophore biosynthesis.</text>
</comment>
<evidence type="ECO:0000256" key="1">
    <source>
        <dbReference type="ARBA" id="ARBA00001974"/>
    </source>
</evidence>
<protein>
    <submittedName>
        <fullName evidence="8">L-lysine 6-monooxygenase</fullName>
        <ecNumber evidence="8">1.14.13.59</ecNumber>
    </submittedName>
</protein>
<accession>A0A378QVN6</accession>
<evidence type="ECO:0000256" key="4">
    <source>
        <dbReference type="ARBA" id="ARBA00022630"/>
    </source>
</evidence>
<dbReference type="Proteomes" id="UP000255230">
    <property type="component" value="Unassembled WGS sequence"/>
</dbReference>
<sequence length="439" mass="50338">MHKVIDVIGIGIGPFNLSLATLLQNKDCGLTSAFFEKKESFSWHDGMLMPDTTLQVPFLADLVTMVEPTSRFSFLNYLIETKKIFQFYFRESFFLPRLEYNDYCRWVCEQLDNLYFGYHVKSVKAIAEGFSVVVTCHGVEKSYDCKNLVIGVGTTPTIPSCTLEANQLYPDKCFHSSVFMHQYEKLCQDKQANIVLVGSGQSAGEIFYKLIDDNEFTNISWVTRAEGFFPMEYTPLALEHFSPNYTDYFYDLLPQKKQQLLQKQGLLYKGINAQLLKQIYDKLYQRCLTPSEYNVKLMPNLALHEILASPIEPDNRHKFICNFYHNHTTVPVSLQADYLILATGYKSQEPQFLSAIQSDIARDSLGHYEINRDYEVSYHNPLSQGRIFAQNMEFHSHGVGTPDLGLGAYRAATIINNIIGKDIYPLNHCRTFQTFQCVG</sequence>
<dbReference type="KEGG" id="mos:AXE82_11765"/>
<evidence type="ECO:0000256" key="2">
    <source>
        <dbReference type="ARBA" id="ARBA00004924"/>
    </source>
</evidence>
<organism evidence="8 9">
    <name type="scientific">Faucicola osloensis</name>
    <name type="common">Moraxella osloensis</name>
    <dbReference type="NCBI Taxonomy" id="34062"/>
    <lineage>
        <taxon>Bacteria</taxon>
        <taxon>Pseudomonadati</taxon>
        <taxon>Pseudomonadota</taxon>
        <taxon>Gammaproteobacteria</taxon>
        <taxon>Moraxellales</taxon>
        <taxon>Moraxellaceae</taxon>
        <taxon>Faucicola</taxon>
    </lineage>
</organism>
<keyword evidence="8" id="KW-0503">Monooxygenase</keyword>
<keyword evidence="7 8" id="KW-0560">Oxidoreductase</keyword>
<comment type="similarity">
    <text evidence="3">Belongs to the lysine N(6)-hydroxylase/L-ornithine N(5)-oxygenase family.</text>
</comment>
<dbReference type="GO" id="GO:0047091">
    <property type="term" value="F:L-lysine 6-monooxygenase (NADPH) activity"/>
    <property type="evidence" value="ECO:0007669"/>
    <property type="project" value="UniProtKB-EC"/>
</dbReference>
<dbReference type="InterPro" id="IPR036188">
    <property type="entry name" value="FAD/NAD-bd_sf"/>
</dbReference>
<keyword evidence="5" id="KW-0274">FAD</keyword>
<evidence type="ECO:0000256" key="7">
    <source>
        <dbReference type="ARBA" id="ARBA00023002"/>
    </source>
</evidence>
<keyword evidence="4" id="KW-0285">Flavoprotein</keyword>
<evidence type="ECO:0000256" key="6">
    <source>
        <dbReference type="ARBA" id="ARBA00022857"/>
    </source>
</evidence>
<dbReference type="PANTHER" id="PTHR42802:SF1">
    <property type="entry name" value="L-ORNITHINE N(5)-MONOOXYGENASE"/>
    <property type="match status" value="1"/>
</dbReference>
<dbReference type="SUPFAM" id="SSF51905">
    <property type="entry name" value="FAD/NAD(P)-binding domain"/>
    <property type="match status" value="2"/>
</dbReference>
<evidence type="ECO:0000313" key="9">
    <source>
        <dbReference type="Proteomes" id="UP000255230"/>
    </source>
</evidence>
<evidence type="ECO:0000256" key="3">
    <source>
        <dbReference type="ARBA" id="ARBA00007588"/>
    </source>
</evidence>
<dbReference type="Gene3D" id="3.50.50.60">
    <property type="entry name" value="FAD/NAD(P)-binding domain"/>
    <property type="match status" value="1"/>
</dbReference>
<dbReference type="Pfam" id="PF13434">
    <property type="entry name" value="Lys_Orn_oxgnase"/>
    <property type="match status" value="1"/>
</dbReference>
<dbReference type="EC" id="1.14.13.59" evidence="8"/>
<comment type="cofactor">
    <cofactor evidence="1">
        <name>FAD</name>
        <dbReference type="ChEBI" id="CHEBI:57692"/>
    </cofactor>
</comment>
<keyword evidence="9" id="KW-1185">Reference proteome</keyword>